<gene>
    <name evidence="1" type="ORF">A2719_01105</name>
</gene>
<organism evidence="1 2">
    <name type="scientific">Candidatus Ryanbacteria bacterium RIFCSPHIGHO2_01_FULL_45_22</name>
    <dbReference type="NCBI Taxonomy" id="1802114"/>
    <lineage>
        <taxon>Bacteria</taxon>
        <taxon>Candidatus Ryaniibacteriota</taxon>
    </lineage>
</organism>
<name>A0A1G2G094_9BACT</name>
<dbReference type="EMBL" id="MHNK01000019">
    <property type="protein sequence ID" value="OGZ43270.1"/>
    <property type="molecule type" value="Genomic_DNA"/>
</dbReference>
<evidence type="ECO:0000313" key="1">
    <source>
        <dbReference type="EMBL" id="OGZ43270.1"/>
    </source>
</evidence>
<proteinExistence type="predicted"/>
<evidence type="ECO:0000313" key="2">
    <source>
        <dbReference type="Proteomes" id="UP000177480"/>
    </source>
</evidence>
<reference evidence="1 2" key="1">
    <citation type="journal article" date="2016" name="Nat. Commun.">
        <title>Thousands of microbial genomes shed light on interconnected biogeochemical processes in an aquifer system.</title>
        <authorList>
            <person name="Anantharaman K."/>
            <person name="Brown C.T."/>
            <person name="Hug L.A."/>
            <person name="Sharon I."/>
            <person name="Castelle C.J."/>
            <person name="Probst A.J."/>
            <person name="Thomas B.C."/>
            <person name="Singh A."/>
            <person name="Wilkins M.J."/>
            <person name="Karaoz U."/>
            <person name="Brodie E.L."/>
            <person name="Williams K.H."/>
            <person name="Hubbard S.S."/>
            <person name="Banfield J.F."/>
        </authorList>
    </citation>
    <scope>NUCLEOTIDE SEQUENCE [LARGE SCALE GENOMIC DNA]</scope>
</reference>
<accession>A0A1G2G094</accession>
<protein>
    <submittedName>
        <fullName evidence="1">Uncharacterized protein</fullName>
    </submittedName>
</protein>
<sequence length="126" mass="14818">MIKFGSIFRYNENYYVYLGQTEDIIYAARILNRDQTKELQRLDKNSENKHIKRPIDDSTIFCFVILSTDNFHEQAASLHNSQYDTDVHPELIGELNSEDVENLKKEIEEKSAISSSLKEIIRRTFQ</sequence>
<dbReference type="AlphaFoldDB" id="A0A1G2G094"/>
<dbReference type="Proteomes" id="UP000177480">
    <property type="component" value="Unassembled WGS sequence"/>
</dbReference>
<comment type="caution">
    <text evidence="1">The sequence shown here is derived from an EMBL/GenBank/DDBJ whole genome shotgun (WGS) entry which is preliminary data.</text>
</comment>